<dbReference type="Pfam" id="PF00196">
    <property type="entry name" value="GerE"/>
    <property type="match status" value="1"/>
</dbReference>
<dbReference type="InterPro" id="IPR011006">
    <property type="entry name" value="CheY-like_superfamily"/>
</dbReference>
<dbReference type="InterPro" id="IPR058245">
    <property type="entry name" value="NreC/VraR/RcsB-like_REC"/>
</dbReference>
<evidence type="ECO:0000256" key="2">
    <source>
        <dbReference type="ARBA" id="ARBA00023015"/>
    </source>
</evidence>
<evidence type="ECO:0000256" key="1">
    <source>
        <dbReference type="ARBA" id="ARBA00022553"/>
    </source>
</evidence>
<keyword evidence="9" id="KW-1185">Reference proteome</keyword>
<dbReference type="AlphaFoldDB" id="A0A7L4YM28"/>
<protein>
    <submittedName>
        <fullName evidence="8">Response regulator</fullName>
    </submittedName>
</protein>
<feature type="domain" description="HTH luxR-type" evidence="6">
    <location>
        <begin position="149"/>
        <end position="214"/>
    </location>
</feature>
<dbReference type="PROSITE" id="PS50110">
    <property type="entry name" value="RESPONSE_REGULATORY"/>
    <property type="match status" value="1"/>
</dbReference>
<accession>A0A7L4YM28</accession>
<dbReference type="PANTHER" id="PTHR43214:SF24">
    <property type="entry name" value="TRANSCRIPTIONAL REGULATORY PROTEIN NARL-RELATED"/>
    <property type="match status" value="1"/>
</dbReference>
<feature type="modified residue" description="4-aspartylphosphate" evidence="5">
    <location>
        <position position="55"/>
    </location>
</feature>
<name>A0A7L4YM28_9ACTN</name>
<dbReference type="PROSITE" id="PS50043">
    <property type="entry name" value="HTH_LUXR_2"/>
    <property type="match status" value="1"/>
</dbReference>
<dbReference type="InterPro" id="IPR016032">
    <property type="entry name" value="Sig_transdc_resp-reg_C-effctor"/>
</dbReference>
<dbReference type="Gene3D" id="3.40.50.2300">
    <property type="match status" value="1"/>
</dbReference>
<keyword evidence="1 5" id="KW-0597">Phosphoprotein</keyword>
<dbReference type="SMART" id="SM00448">
    <property type="entry name" value="REC"/>
    <property type="match status" value="1"/>
</dbReference>
<dbReference type="InterPro" id="IPR001789">
    <property type="entry name" value="Sig_transdc_resp-reg_receiver"/>
</dbReference>
<evidence type="ECO:0000259" key="6">
    <source>
        <dbReference type="PROSITE" id="PS50043"/>
    </source>
</evidence>
<dbReference type="InParanoid" id="A0A7L4YM28"/>
<dbReference type="EMBL" id="CP047156">
    <property type="protein sequence ID" value="QHC00226.1"/>
    <property type="molecule type" value="Genomic_DNA"/>
</dbReference>
<dbReference type="SUPFAM" id="SSF46894">
    <property type="entry name" value="C-terminal effector domain of the bipartite response regulators"/>
    <property type="match status" value="1"/>
</dbReference>
<evidence type="ECO:0000313" key="9">
    <source>
        <dbReference type="Proteomes" id="UP000463857"/>
    </source>
</evidence>
<sequence length="216" mass="23115">MSIRIILVDDQALVRSGFSMVIDSQDDMTVVGEADDGQQAVSLVSSTPCDLVVMDIRMPVLDGVQATAQIVEKLGDGAPRILILTTFDTDEHLVGALRAGASGFLLKGARPAELLSAIRAIAGGEAVLAPSATKRLLEQFTPELPAPRSDVRLESLTDREREVLMEVTTGATNPEIAAKLHMAEGTVKTHIGRLLHKTQSRDRVGLVLFAHDMGLL</sequence>
<dbReference type="InterPro" id="IPR039420">
    <property type="entry name" value="WalR-like"/>
</dbReference>
<dbReference type="SUPFAM" id="SSF52172">
    <property type="entry name" value="CheY-like"/>
    <property type="match status" value="1"/>
</dbReference>
<evidence type="ECO:0000313" key="8">
    <source>
        <dbReference type="EMBL" id="QHC00226.1"/>
    </source>
</evidence>
<keyword evidence="4" id="KW-0804">Transcription</keyword>
<evidence type="ECO:0000256" key="3">
    <source>
        <dbReference type="ARBA" id="ARBA00023125"/>
    </source>
</evidence>
<dbReference type="SMART" id="SM00421">
    <property type="entry name" value="HTH_LUXR"/>
    <property type="match status" value="1"/>
</dbReference>
<evidence type="ECO:0000256" key="5">
    <source>
        <dbReference type="PROSITE-ProRule" id="PRU00169"/>
    </source>
</evidence>
<dbReference type="KEGG" id="eke:EK0264_08010"/>
<dbReference type="Proteomes" id="UP000463857">
    <property type="component" value="Chromosome"/>
</dbReference>
<keyword evidence="3" id="KW-0238">DNA-binding</keyword>
<dbReference type="GO" id="GO:0000160">
    <property type="term" value="P:phosphorelay signal transduction system"/>
    <property type="evidence" value="ECO:0007669"/>
    <property type="project" value="InterPro"/>
</dbReference>
<reference evidence="8 9" key="1">
    <citation type="journal article" date="2018" name="Int. J. Syst. Evol. Microbiol.">
        <title>Epidermidibacterium keratini gen. nov., sp. nov., a member of the family Sporichthyaceae, isolated from keratin epidermis.</title>
        <authorList>
            <person name="Lee D.G."/>
            <person name="Trujillo M.E."/>
            <person name="Kang S."/>
            <person name="Nam J.J."/>
            <person name="Kim Y.J."/>
        </authorList>
    </citation>
    <scope>NUCLEOTIDE SEQUENCE [LARGE SCALE GENOMIC DNA]</scope>
    <source>
        <strain evidence="8 9">EPI-7</strain>
    </source>
</reference>
<dbReference type="GO" id="GO:0006355">
    <property type="term" value="P:regulation of DNA-templated transcription"/>
    <property type="evidence" value="ECO:0007669"/>
    <property type="project" value="InterPro"/>
</dbReference>
<dbReference type="PRINTS" id="PR00038">
    <property type="entry name" value="HTHLUXR"/>
</dbReference>
<dbReference type="RefSeq" id="WP_159544498.1">
    <property type="nucleotide sequence ID" value="NZ_CP047156.1"/>
</dbReference>
<evidence type="ECO:0000256" key="4">
    <source>
        <dbReference type="ARBA" id="ARBA00023163"/>
    </source>
</evidence>
<dbReference type="GO" id="GO:0003677">
    <property type="term" value="F:DNA binding"/>
    <property type="evidence" value="ECO:0007669"/>
    <property type="project" value="UniProtKB-KW"/>
</dbReference>
<organism evidence="8 9">
    <name type="scientific">Epidermidibacterium keratini</name>
    <dbReference type="NCBI Taxonomy" id="1891644"/>
    <lineage>
        <taxon>Bacteria</taxon>
        <taxon>Bacillati</taxon>
        <taxon>Actinomycetota</taxon>
        <taxon>Actinomycetes</taxon>
        <taxon>Sporichthyales</taxon>
        <taxon>Sporichthyaceae</taxon>
        <taxon>Epidermidibacterium</taxon>
    </lineage>
</organism>
<dbReference type="PANTHER" id="PTHR43214">
    <property type="entry name" value="TWO-COMPONENT RESPONSE REGULATOR"/>
    <property type="match status" value="1"/>
</dbReference>
<dbReference type="CDD" id="cd17535">
    <property type="entry name" value="REC_NarL-like"/>
    <property type="match status" value="1"/>
</dbReference>
<gene>
    <name evidence="8" type="ORF">EK0264_08010</name>
</gene>
<feature type="domain" description="Response regulatory" evidence="7">
    <location>
        <begin position="4"/>
        <end position="122"/>
    </location>
</feature>
<dbReference type="InterPro" id="IPR000792">
    <property type="entry name" value="Tscrpt_reg_LuxR_C"/>
</dbReference>
<evidence type="ECO:0000259" key="7">
    <source>
        <dbReference type="PROSITE" id="PS50110"/>
    </source>
</evidence>
<dbReference type="CDD" id="cd06170">
    <property type="entry name" value="LuxR_C_like"/>
    <property type="match status" value="1"/>
</dbReference>
<proteinExistence type="predicted"/>
<dbReference type="OrthoDB" id="9808843at2"/>
<dbReference type="Pfam" id="PF00072">
    <property type="entry name" value="Response_reg"/>
    <property type="match status" value="1"/>
</dbReference>
<keyword evidence="2" id="KW-0805">Transcription regulation</keyword>
<dbReference type="PROSITE" id="PS00622">
    <property type="entry name" value="HTH_LUXR_1"/>
    <property type="match status" value="1"/>
</dbReference>